<dbReference type="PANTHER" id="PTHR19853">
    <property type="entry name" value="WD REPEAT CONTAINING PROTEIN 3 WDR3"/>
    <property type="match status" value="1"/>
</dbReference>
<dbReference type="SMART" id="SM00320">
    <property type="entry name" value="WD40"/>
    <property type="match status" value="12"/>
</dbReference>
<feature type="compositionally biased region" description="Basic residues" evidence="7">
    <location>
        <begin position="296"/>
        <end position="307"/>
    </location>
</feature>
<sequence length="937" mass="105442">MVRSYRKYEPSGSFGTVCTASSNSLWTDDGSSAGRAYVGANENVLCWNVKKGELISRWEDADNKSEVTCLAQHSGRDVLFAVGYADGSIRVWDALLGEVYIRFDGHRSAVTHLQFDRKGIRLVSGSKDTNIIMWNLSSQMAEFKLRGHKDQITGLSFIKALSSVKDLEEEEDENCLISTSKDAFIKLWDLSSPHCMETHIAQNNGECWALGLAPGGTGCITAGLNGELGVWNINLEGLLKPESGERLMKLGTLRRKIISRTTGICFHPKQNFLAVHGPDKTIELFQIRSEDELRKHMQRKKQRKKKKVADSGQPSVLEPDEFSVPTVDDMFFNIMSVQAGGKVRSLCWARPAGKHKNLHFMVATTNNLVEMYDITKSHRAAGEVVEPVCHRSLVVDLPGHRTDVRTLALSSDDRMLASASLGQLKIWNLKTRSCLRTLDCGQAFCSSFLPGDRMVLLGTKSGHLELYDISTGTLVEKLAAHESQTVWSMAVHPDGKSVVTGGADKWVRFWRFDVVDEEIPGTKRTTKRLKLTKTRKLKLADEVLSVCFSSDQRLLAVATLDSTVQIFYVDSLKLFLPLYGHKLPVLNISISSDSRLIATCSADKNVRIWGLDFGDCHKAFFAHQDTVLAVDFIPHPVESDEKHIVFSISKDGTLKSWDVDKFEQIQKLDGHHAEVWAMAVGHTGEVVVTASHDKSIRIWEIGDDQVFLQEEREMEEERMHDMAFVQGLDRDSRNEDEQRRDEVAVASKQTIATRTHGENVLDALELGMADLQAMRDFHDGKTGKPQRDPIFLALGNISAEQYVLDTLRKVPTSALQDALLVIPFSSLPTLFTFLTMFLQNRMLPELSWRVAYFMLQTHMRQIVASTQLRPQLEQVLRAYTAWQAEQKKMMGFNLAGLEMLCREARDKENMKGRYLMEADEEIDDEKSKRKRAFAHVA</sequence>
<feature type="repeat" description="WD" evidence="6">
    <location>
        <begin position="479"/>
        <end position="510"/>
    </location>
</feature>
<dbReference type="InterPro" id="IPR015943">
    <property type="entry name" value="WD40/YVTN_repeat-like_dom_sf"/>
</dbReference>
<feature type="region of interest" description="Disordered" evidence="7">
    <location>
        <begin position="295"/>
        <end position="321"/>
    </location>
</feature>
<evidence type="ECO:0000256" key="4">
    <source>
        <dbReference type="ARBA" id="ARBA00023242"/>
    </source>
</evidence>
<dbReference type="Pfam" id="PF25173">
    <property type="entry name" value="Beta-prop_WDR3_1st"/>
    <property type="match status" value="1"/>
</dbReference>
<evidence type="ECO:0000259" key="8">
    <source>
        <dbReference type="Pfam" id="PF04003"/>
    </source>
</evidence>
<keyword evidence="2 6" id="KW-0853">WD repeat</keyword>
<reference evidence="9" key="1">
    <citation type="journal article" date="2020" name="Stud. Mycol.">
        <title>101 Dothideomycetes genomes: a test case for predicting lifestyles and emergence of pathogens.</title>
        <authorList>
            <person name="Haridas S."/>
            <person name="Albert R."/>
            <person name="Binder M."/>
            <person name="Bloem J."/>
            <person name="Labutti K."/>
            <person name="Salamov A."/>
            <person name="Andreopoulos B."/>
            <person name="Baker S."/>
            <person name="Barry K."/>
            <person name="Bills G."/>
            <person name="Bluhm B."/>
            <person name="Cannon C."/>
            <person name="Castanera R."/>
            <person name="Culley D."/>
            <person name="Daum C."/>
            <person name="Ezra D."/>
            <person name="Gonzalez J."/>
            <person name="Henrissat B."/>
            <person name="Kuo A."/>
            <person name="Liang C."/>
            <person name="Lipzen A."/>
            <person name="Lutzoni F."/>
            <person name="Magnuson J."/>
            <person name="Mondo S."/>
            <person name="Nolan M."/>
            <person name="Ohm R."/>
            <person name="Pangilinan J."/>
            <person name="Park H.-J."/>
            <person name="Ramirez L."/>
            <person name="Alfaro M."/>
            <person name="Sun H."/>
            <person name="Tritt A."/>
            <person name="Yoshinaga Y."/>
            <person name="Zwiers L.-H."/>
            <person name="Turgeon B."/>
            <person name="Goodwin S."/>
            <person name="Spatafora J."/>
            <person name="Crous P."/>
            <person name="Grigoriev I."/>
        </authorList>
    </citation>
    <scope>NUCLEOTIDE SEQUENCE</scope>
    <source>
        <strain evidence="9">CBS 480.64</strain>
    </source>
</reference>
<accession>A0A6A7BUA4</accession>
<dbReference type="InterPro" id="IPR036322">
    <property type="entry name" value="WD40_repeat_dom_sf"/>
</dbReference>
<dbReference type="InterPro" id="IPR007148">
    <property type="entry name" value="SSU_processome_Utp12"/>
</dbReference>
<feature type="repeat" description="WD" evidence="6">
    <location>
        <begin position="162"/>
        <end position="198"/>
    </location>
</feature>
<dbReference type="FunFam" id="2.130.10.10:FF:000178">
    <property type="entry name" value="WD repeat domain 3"/>
    <property type="match status" value="1"/>
</dbReference>
<dbReference type="InterPro" id="IPR020472">
    <property type="entry name" value="WD40_PAC1"/>
</dbReference>
<evidence type="ECO:0000256" key="7">
    <source>
        <dbReference type="SAM" id="MobiDB-lite"/>
    </source>
</evidence>
<evidence type="ECO:0000256" key="5">
    <source>
        <dbReference type="ARBA" id="ARBA00038229"/>
    </source>
</evidence>
<dbReference type="PROSITE" id="PS50082">
    <property type="entry name" value="WD_REPEATS_2"/>
    <property type="match status" value="7"/>
</dbReference>
<protein>
    <submittedName>
        <fullName evidence="9">WD40 repeat-like protein</fullName>
    </submittedName>
</protein>
<keyword evidence="3" id="KW-0677">Repeat</keyword>
<feature type="repeat" description="WD" evidence="6">
    <location>
        <begin position="103"/>
        <end position="138"/>
    </location>
</feature>
<dbReference type="OrthoDB" id="407922at2759"/>
<feature type="repeat" description="WD" evidence="6">
    <location>
        <begin position="668"/>
        <end position="709"/>
    </location>
</feature>
<evidence type="ECO:0000256" key="6">
    <source>
        <dbReference type="PROSITE-ProRule" id="PRU00221"/>
    </source>
</evidence>
<dbReference type="CDD" id="cd00200">
    <property type="entry name" value="WD40"/>
    <property type="match status" value="1"/>
</dbReference>
<name>A0A6A7BUA4_9PEZI</name>
<dbReference type="GO" id="GO:0032040">
    <property type="term" value="C:small-subunit processome"/>
    <property type="evidence" value="ECO:0007669"/>
    <property type="project" value="TreeGrafter"/>
</dbReference>
<dbReference type="Pfam" id="PF25172">
    <property type="entry name" value="Beta-prop_WDR3_2nd"/>
    <property type="match status" value="1"/>
</dbReference>
<dbReference type="FunFam" id="2.130.10.10:FF:000157">
    <property type="entry name" value="WD repeat domain 3"/>
    <property type="match status" value="1"/>
</dbReference>
<feature type="domain" description="Small-subunit processome Utp12" evidence="8">
    <location>
        <begin position="800"/>
        <end position="901"/>
    </location>
</feature>
<keyword evidence="4" id="KW-0539">Nucleus</keyword>
<dbReference type="EMBL" id="MU006003">
    <property type="protein sequence ID" value="KAF2858790.1"/>
    <property type="molecule type" value="Genomic_DNA"/>
</dbReference>
<gene>
    <name evidence="9" type="ORF">K470DRAFT_272175</name>
</gene>
<evidence type="ECO:0000256" key="3">
    <source>
        <dbReference type="ARBA" id="ARBA00022737"/>
    </source>
</evidence>
<dbReference type="Proteomes" id="UP000799421">
    <property type="component" value="Unassembled WGS sequence"/>
</dbReference>
<dbReference type="InterPro" id="IPR019775">
    <property type="entry name" value="WD40_repeat_CS"/>
</dbReference>
<comment type="subcellular location">
    <subcellularLocation>
        <location evidence="1">Nucleus</location>
        <location evidence="1">Nucleolus</location>
    </subcellularLocation>
</comment>
<evidence type="ECO:0000256" key="1">
    <source>
        <dbReference type="ARBA" id="ARBA00004604"/>
    </source>
</evidence>
<dbReference type="PROSITE" id="PS00678">
    <property type="entry name" value="WD_REPEATS_1"/>
    <property type="match status" value="4"/>
</dbReference>
<keyword evidence="10" id="KW-1185">Reference proteome</keyword>
<dbReference type="Pfam" id="PF04003">
    <property type="entry name" value="Utp12"/>
    <property type="match status" value="1"/>
</dbReference>
<comment type="similarity">
    <text evidence="5">Belongs to the WD repeat WDR3/UTP12 family.</text>
</comment>
<dbReference type="GO" id="GO:0030490">
    <property type="term" value="P:maturation of SSU-rRNA"/>
    <property type="evidence" value="ECO:0007669"/>
    <property type="project" value="TreeGrafter"/>
</dbReference>
<dbReference type="PRINTS" id="PR00320">
    <property type="entry name" value="GPROTEINBRPT"/>
</dbReference>
<evidence type="ECO:0000313" key="10">
    <source>
        <dbReference type="Proteomes" id="UP000799421"/>
    </source>
</evidence>
<dbReference type="InterPro" id="IPR051570">
    <property type="entry name" value="TBC1_cilium_biogenesis"/>
</dbReference>
<dbReference type="GO" id="GO:0030515">
    <property type="term" value="F:snoRNA binding"/>
    <property type="evidence" value="ECO:0007669"/>
    <property type="project" value="TreeGrafter"/>
</dbReference>
<feature type="repeat" description="WD" evidence="6">
    <location>
        <begin position="620"/>
        <end position="667"/>
    </location>
</feature>
<evidence type="ECO:0000256" key="2">
    <source>
        <dbReference type="ARBA" id="ARBA00022574"/>
    </source>
</evidence>
<feature type="repeat" description="WD" evidence="6">
    <location>
        <begin position="397"/>
        <end position="437"/>
    </location>
</feature>
<feature type="repeat" description="WD" evidence="6">
    <location>
        <begin position="578"/>
        <end position="619"/>
    </location>
</feature>
<dbReference type="AlphaFoldDB" id="A0A6A7BUA4"/>
<dbReference type="InterPro" id="IPR001680">
    <property type="entry name" value="WD40_rpt"/>
</dbReference>
<evidence type="ECO:0000313" key="9">
    <source>
        <dbReference type="EMBL" id="KAF2858790.1"/>
    </source>
</evidence>
<dbReference type="PANTHER" id="PTHR19853:SF0">
    <property type="entry name" value="WD REPEAT-CONTAINING PROTEIN 3"/>
    <property type="match status" value="1"/>
</dbReference>
<proteinExistence type="inferred from homology"/>
<dbReference type="PROSITE" id="PS50294">
    <property type="entry name" value="WD_REPEATS_REGION"/>
    <property type="match status" value="3"/>
</dbReference>
<dbReference type="Gene3D" id="2.130.10.10">
    <property type="entry name" value="YVTN repeat-like/Quinoprotein amine dehydrogenase"/>
    <property type="match status" value="4"/>
</dbReference>
<dbReference type="SUPFAM" id="SSF50978">
    <property type="entry name" value="WD40 repeat-like"/>
    <property type="match status" value="2"/>
</dbReference>
<dbReference type="GO" id="GO:0034388">
    <property type="term" value="C:Pwp2p-containing subcomplex of 90S preribosome"/>
    <property type="evidence" value="ECO:0007669"/>
    <property type="project" value="TreeGrafter"/>
</dbReference>
<organism evidence="9 10">
    <name type="scientific">Piedraia hortae CBS 480.64</name>
    <dbReference type="NCBI Taxonomy" id="1314780"/>
    <lineage>
        <taxon>Eukaryota</taxon>
        <taxon>Fungi</taxon>
        <taxon>Dikarya</taxon>
        <taxon>Ascomycota</taxon>
        <taxon>Pezizomycotina</taxon>
        <taxon>Dothideomycetes</taxon>
        <taxon>Dothideomycetidae</taxon>
        <taxon>Capnodiales</taxon>
        <taxon>Piedraiaceae</taxon>
        <taxon>Piedraia</taxon>
    </lineage>
</organism>